<evidence type="ECO:0000313" key="5">
    <source>
        <dbReference type="Proteomes" id="UP000623129"/>
    </source>
</evidence>
<dbReference type="PANTHER" id="PTHR22814:SF287">
    <property type="entry name" value="COPPER TRANSPORT PROTEIN ATX1"/>
    <property type="match status" value="1"/>
</dbReference>
<evidence type="ECO:0000256" key="2">
    <source>
        <dbReference type="SAM" id="MobiDB-lite"/>
    </source>
</evidence>
<dbReference type="AlphaFoldDB" id="A0A833UZ44"/>
<organism evidence="4 5">
    <name type="scientific">Carex littledalei</name>
    <dbReference type="NCBI Taxonomy" id="544730"/>
    <lineage>
        <taxon>Eukaryota</taxon>
        <taxon>Viridiplantae</taxon>
        <taxon>Streptophyta</taxon>
        <taxon>Embryophyta</taxon>
        <taxon>Tracheophyta</taxon>
        <taxon>Spermatophyta</taxon>
        <taxon>Magnoliopsida</taxon>
        <taxon>Liliopsida</taxon>
        <taxon>Poales</taxon>
        <taxon>Cyperaceae</taxon>
        <taxon>Cyperoideae</taxon>
        <taxon>Cariceae</taxon>
        <taxon>Carex</taxon>
        <taxon>Carex subgen. Euthyceras</taxon>
    </lineage>
</organism>
<dbReference type="Gene3D" id="3.30.70.100">
    <property type="match status" value="1"/>
</dbReference>
<dbReference type="EMBL" id="SWLB01000028">
    <property type="protein sequence ID" value="KAF3320756.1"/>
    <property type="molecule type" value="Genomic_DNA"/>
</dbReference>
<protein>
    <submittedName>
        <fullName evidence="4">Copper transport protein ATX1-like protein</fullName>
    </submittedName>
</protein>
<dbReference type="InterPro" id="IPR006121">
    <property type="entry name" value="HMA_dom"/>
</dbReference>
<dbReference type="SUPFAM" id="SSF55008">
    <property type="entry name" value="HMA, heavy metal-associated domain"/>
    <property type="match status" value="1"/>
</dbReference>
<evidence type="ECO:0000259" key="3">
    <source>
        <dbReference type="PROSITE" id="PS50846"/>
    </source>
</evidence>
<dbReference type="Proteomes" id="UP000623129">
    <property type="component" value="Unassembled WGS sequence"/>
</dbReference>
<keyword evidence="5" id="KW-1185">Reference proteome</keyword>
<evidence type="ECO:0000313" key="4">
    <source>
        <dbReference type="EMBL" id="KAF3320756.1"/>
    </source>
</evidence>
<dbReference type="PANTHER" id="PTHR22814">
    <property type="entry name" value="COPPER TRANSPORT PROTEIN ATOX1-RELATED"/>
    <property type="match status" value="1"/>
</dbReference>
<proteinExistence type="predicted"/>
<keyword evidence="1" id="KW-0479">Metal-binding</keyword>
<sequence length="120" mass="12400">MAETVVLKVAMSCQGCAGAVQRALTKMQGVDSFNVDLKEQKVTVIGNIKPEDVLQTVSKTGKKTSFWEAEPETKIEAAPAAVTETKTTTTAPPASADTTENTSVAATTDPATPAPTTASS</sequence>
<name>A0A833UZ44_9POAL</name>
<dbReference type="GO" id="GO:0046872">
    <property type="term" value="F:metal ion binding"/>
    <property type="evidence" value="ECO:0007669"/>
    <property type="project" value="UniProtKB-KW"/>
</dbReference>
<reference evidence="4" key="1">
    <citation type="submission" date="2020-01" db="EMBL/GenBank/DDBJ databases">
        <title>Genome sequence of Kobresia littledalei, the first chromosome-level genome in the family Cyperaceae.</title>
        <authorList>
            <person name="Qu G."/>
        </authorList>
    </citation>
    <scope>NUCLEOTIDE SEQUENCE</scope>
    <source>
        <strain evidence="4">C.B.Clarke</strain>
        <tissue evidence="4">Leaf</tissue>
    </source>
</reference>
<dbReference type="OrthoDB" id="689350at2759"/>
<dbReference type="CDD" id="cd00371">
    <property type="entry name" value="HMA"/>
    <property type="match status" value="1"/>
</dbReference>
<feature type="compositionally biased region" description="Low complexity" evidence="2">
    <location>
        <begin position="76"/>
        <end position="120"/>
    </location>
</feature>
<evidence type="ECO:0000256" key="1">
    <source>
        <dbReference type="ARBA" id="ARBA00022723"/>
    </source>
</evidence>
<gene>
    <name evidence="4" type="ORF">FCM35_KLT14890</name>
</gene>
<feature type="region of interest" description="Disordered" evidence="2">
    <location>
        <begin position="61"/>
        <end position="120"/>
    </location>
</feature>
<dbReference type="InterPro" id="IPR036163">
    <property type="entry name" value="HMA_dom_sf"/>
</dbReference>
<dbReference type="Pfam" id="PF00403">
    <property type="entry name" value="HMA"/>
    <property type="match status" value="1"/>
</dbReference>
<feature type="domain" description="HMA" evidence="3">
    <location>
        <begin position="2"/>
        <end position="65"/>
    </location>
</feature>
<comment type="caution">
    <text evidence="4">The sequence shown here is derived from an EMBL/GenBank/DDBJ whole genome shotgun (WGS) entry which is preliminary data.</text>
</comment>
<dbReference type="PROSITE" id="PS50846">
    <property type="entry name" value="HMA_2"/>
    <property type="match status" value="1"/>
</dbReference>
<dbReference type="FunFam" id="3.30.70.100:FF:000008">
    <property type="entry name" value="Copper transport protein ATOX1"/>
    <property type="match status" value="1"/>
</dbReference>
<accession>A0A833UZ44</accession>